<dbReference type="Proteomes" id="UP001291687">
    <property type="component" value="Unassembled WGS sequence"/>
</dbReference>
<name>A0ABU5NB31_9RICK</name>
<organism evidence="1 2">
    <name type="scientific">Candidatus Megaera venefica</name>
    <dbReference type="NCBI Taxonomy" id="2055910"/>
    <lineage>
        <taxon>Bacteria</taxon>
        <taxon>Pseudomonadati</taxon>
        <taxon>Pseudomonadota</taxon>
        <taxon>Alphaproteobacteria</taxon>
        <taxon>Rickettsiales</taxon>
        <taxon>Rickettsiaceae</taxon>
        <taxon>Candidatus Megaera</taxon>
    </lineage>
</organism>
<protein>
    <submittedName>
        <fullName evidence="1">Uncharacterized protein</fullName>
    </submittedName>
</protein>
<evidence type="ECO:0000313" key="2">
    <source>
        <dbReference type="Proteomes" id="UP001291687"/>
    </source>
</evidence>
<keyword evidence="2" id="KW-1185">Reference proteome</keyword>
<accession>A0ABU5NB31</accession>
<reference evidence="1 2" key="1">
    <citation type="submission" date="2023-03" db="EMBL/GenBank/DDBJ databases">
        <title>Host association and intracellularity evolved multiple times independently in the Rickettsiales.</title>
        <authorList>
            <person name="Castelli M."/>
            <person name="Nardi T."/>
            <person name="Gammuto L."/>
            <person name="Bellinzona G."/>
            <person name="Sabaneyeva E."/>
            <person name="Potekhin A."/>
            <person name="Serra V."/>
            <person name="Petroni G."/>
            <person name="Sassera D."/>
        </authorList>
    </citation>
    <scope>NUCLEOTIDE SEQUENCE [LARGE SCALE GENOMIC DNA]</scope>
    <source>
        <strain evidence="1 2">Sr 2-6</strain>
    </source>
</reference>
<dbReference type="RefSeq" id="WP_322776270.1">
    <property type="nucleotide sequence ID" value="NZ_JARJFB010000013.1"/>
</dbReference>
<gene>
    <name evidence="1" type="ORF">Megvenef_00328</name>
</gene>
<dbReference type="EMBL" id="JARJFB010000013">
    <property type="protein sequence ID" value="MEA0970369.1"/>
    <property type="molecule type" value="Genomic_DNA"/>
</dbReference>
<evidence type="ECO:0000313" key="1">
    <source>
        <dbReference type="EMBL" id="MEA0970369.1"/>
    </source>
</evidence>
<comment type="caution">
    <text evidence="1">The sequence shown here is derived from an EMBL/GenBank/DDBJ whole genome shotgun (WGS) entry which is preliminary data.</text>
</comment>
<proteinExistence type="predicted"/>
<sequence length="88" mass="10224">MLHLRRNVVNTLKYINSITNKVAILDAGKTITLDSKKFDCSIKFLDYVTKTRTHEYFPCKEIQKIQSKAIENHKQLELSKSKGLELEL</sequence>